<name>A0A3B4DHK6_PYGNA</name>
<dbReference type="OrthoDB" id="10072329at2759"/>
<dbReference type="RefSeq" id="XP_017558381.1">
    <property type="nucleotide sequence ID" value="XM_017702892.2"/>
</dbReference>
<sequence>MESITAFLALLTCLSAATSDTYSICKLDDIYGTQNTITVEALAEGCWSSFSTENKEEVHIINLQYTQPADGHVIMSIATEVPAILIFTSTVSPNIYVHIKQKAPNLILYVTNGTHLTLYPGATQTAPALKGSELLDWAVKMFGGVTSFTTLQDVVNLTVTKNTVPEMPSVCRLRLEYPKQKTFFKVGSKNIAVKSCFFDSSLDELHIINIPDNVSIGTVTVDVDPSKVKLVLRGPIGTTWKIKAKDAVLLSNNPVDINNMRAGPIRNISDDAREIKQQAFTYYNVTFFTSYTEIHVNSPEIKVSIALREHPAVTDSPPMKSTTQSSGMYMELFNSSGYASSMAPGTQVQSKWKIYAKISSHVHGSLNMRIEVQECSVHAKGLQTVEWRMPFKHEPCSPNDCSNSARFSFSFDVFDDLPSNSWDLECRVVRCFTHKSLCTPPVLVRTDVQVTQTYRPPNNLCLEFGLPSVLGIAFGGFLIGVLLIGTLWFIKIRTGYPAALGIGSTGTLLSGCPCFLAKRRPVPTNPSPSENSSANGSMGSTQSTPTSSMA</sequence>
<dbReference type="Pfam" id="PF26060">
    <property type="entry name" value="TGFBR3_N"/>
    <property type="match status" value="1"/>
</dbReference>
<dbReference type="CTD" id="2022"/>
<evidence type="ECO:0000256" key="4">
    <source>
        <dbReference type="SAM" id="SignalP"/>
    </source>
</evidence>
<reference evidence="6" key="2">
    <citation type="submission" date="2025-08" db="UniProtKB">
        <authorList>
            <consortium name="Ensembl"/>
        </authorList>
    </citation>
    <scope>IDENTIFICATION</scope>
</reference>
<feature type="region of interest" description="Disordered" evidence="2">
    <location>
        <begin position="522"/>
        <end position="550"/>
    </location>
</feature>
<feature type="signal peptide" evidence="4">
    <location>
        <begin position="1"/>
        <end position="19"/>
    </location>
</feature>
<dbReference type="Ensembl" id="ENSPNAT00000013897.2">
    <property type="protein sequence ID" value="ENSPNAP00000022938.1"/>
    <property type="gene ID" value="ENSPNAG00000000232.2"/>
</dbReference>
<feature type="compositionally biased region" description="Polar residues" evidence="2">
    <location>
        <begin position="527"/>
        <end position="550"/>
    </location>
</feature>
<evidence type="ECO:0000313" key="7">
    <source>
        <dbReference type="Proteomes" id="UP001501920"/>
    </source>
</evidence>
<keyword evidence="3" id="KW-0472">Membrane</keyword>
<dbReference type="GeneID" id="108430419"/>
<keyword evidence="3" id="KW-1133">Transmembrane helix</keyword>
<dbReference type="OMA" id="PICTLEI"/>
<evidence type="ECO:0000313" key="6">
    <source>
        <dbReference type="Ensembl" id="ENSPNAP00000022938.1"/>
    </source>
</evidence>
<dbReference type="InterPro" id="IPR058899">
    <property type="entry name" value="TGFBR3/Endoglin-like_N"/>
</dbReference>
<evidence type="ECO:0000256" key="1">
    <source>
        <dbReference type="ARBA" id="ARBA00023180"/>
    </source>
</evidence>
<feature type="domain" description="TGFBR3/Endoglin-like N-terminal" evidence="5">
    <location>
        <begin position="42"/>
        <end position="181"/>
    </location>
</feature>
<keyword evidence="7" id="KW-1185">Reference proteome</keyword>
<feature type="transmembrane region" description="Helical" evidence="3">
    <location>
        <begin position="464"/>
        <end position="490"/>
    </location>
</feature>
<feature type="chain" id="PRO_5017378662" description="TGFBR3/Endoglin-like N-terminal domain-containing protein" evidence="4">
    <location>
        <begin position="20"/>
        <end position="550"/>
    </location>
</feature>
<evidence type="ECO:0000256" key="3">
    <source>
        <dbReference type="SAM" id="Phobius"/>
    </source>
</evidence>
<dbReference type="STRING" id="42514.ENSPNAP00000022938"/>
<reference evidence="6" key="3">
    <citation type="submission" date="2025-09" db="UniProtKB">
        <authorList>
            <consortium name="Ensembl"/>
        </authorList>
    </citation>
    <scope>IDENTIFICATION</scope>
</reference>
<keyword evidence="1" id="KW-0325">Glycoprotein</keyword>
<protein>
    <recommendedName>
        <fullName evidence="5">TGFBR3/Endoglin-like N-terminal domain-containing protein</fullName>
    </recommendedName>
</protein>
<reference evidence="6 7" key="1">
    <citation type="submission" date="2020-10" db="EMBL/GenBank/DDBJ databases">
        <title>Pygocentrus nattereri (red-bellied piranha) genome, fPygNat1, primary haplotype.</title>
        <authorList>
            <person name="Myers G."/>
            <person name="Meyer A."/>
            <person name="Karagic N."/>
            <person name="Pippel M."/>
            <person name="Winkler S."/>
            <person name="Tracey A."/>
            <person name="Wood J."/>
            <person name="Formenti G."/>
            <person name="Howe K."/>
            <person name="Fedrigo O."/>
            <person name="Jarvis E.D."/>
        </authorList>
    </citation>
    <scope>NUCLEOTIDE SEQUENCE [LARGE SCALE GENOMIC DNA]</scope>
</reference>
<evidence type="ECO:0000256" key="2">
    <source>
        <dbReference type="SAM" id="MobiDB-lite"/>
    </source>
</evidence>
<dbReference type="Proteomes" id="UP001501920">
    <property type="component" value="Chromosome 23"/>
</dbReference>
<organism evidence="6 7">
    <name type="scientific">Pygocentrus nattereri</name>
    <name type="common">Red-bellied piranha</name>
    <dbReference type="NCBI Taxonomy" id="42514"/>
    <lineage>
        <taxon>Eukaryota</taxon>
        <taxon>Metazoa</taxon>
        <taxon>Chordata</taxon>
        <taxon>Craniata</taxon>
        <taxon>Vertebrata</taxon>
        <taxon>Euteleostomi</taxon>
        <taxon>Actinopterygii</taxon>
        <taxon>Neopterygii</taxon>
        <taxon>Teleostei</taxon>
        <taxon>Ostariophysi</taxon>
        <taxon>Characiformes</taxon>
        <taxon>Characoidei</taxon>
        <taxon>Pygocentrus</taxon>
    </lineage>
</organism>
<keyword evidence="4" id="KW-0732">Signal</keyword>
<proteinExistence type="predicted"/>
<accession>A0A3B4DHK6</accession>
<dbReference type="AlphaFoldDB" id="A0A3B4DHK6"/>
<keyword evidence="3" id="KW-0812">Transmembrane</keyword>
<dbReference type="GeneTree" id="ENSGT01010000222537"/>
<evidence type="ECO:0000259" key="5">
    <source>
        <dbReference type="Pfam" id="PF26060"/>
    </source>
</evidence>